<evidence type="ECO:0000256" key="4">
    <source>
        <dbReference type="ARBA" id="ARBA00012449"/>
    </source>
</evidence>
<evidence type="ECO:0000259" key="16">
    <source>
        <dbReference type="Pfam" id="PF05193"/>
    </source>
</evidence>
<reference evidence="19" key="1">
    <citation type="submission" date="2020-10" db="EMBL/GenBank/DDBJ databases">
        <title>Bacterium isolated from coastal waters sediment.</title>
        <authorList>
            <person name="Chen R.-J."/>
            <person name="Lu D.-C."/>
            <person name="Zhu K.-L."/>
            <person name="Du Z.-J."/>
        </authorList>
    </citation>
    <scope>NUCLEOTIDE SEQUENCE</scope>
    <source>
        <strain evidence="19">N1Y112</strain>
    </source>
</reference>
<dbReference type="InterPro" id="IPR001431">
    <property type="entry name" value="Pept_M16_Zn_BS"/>
</dbReference>
<dbReference type="GO" id="GO:0005737">
    <property type="term" value="C:cytoplasm"/>
    <property type="evidence" value="ECO:0007669"/>
    <property type="project" value="UniProtKB-ARBA"/>
</dbReference>
<name>A0A8J7FFW5_9GAMM</name>
<dbReference type="FunFam" id="3.30.830.10:FF:000005">
    <property type="entry name" value="nardilysin isoform X1"/>
    <property type="match status" value="1"/>
</dbReference>
<dbReference type="InterPro" id="IPR050626">
    <property type="entry name" value="Peptidase_M16"/>
</dbReference>
<evidence type="ECO:0000256" key="6">
    <source>
        <dbReference type="ARBA" id="ARBA00022670"/>
    </source>
</evidence>
<dbReference type="Pfam" id="PF00675">
    <property type="entry name" value="Peptidase_M16"/>
    <property type="match status" value="1"/>
</dbReference>
<comment type="function">
    <text evidence="2">Endopeptidase that degrades small peptides of less than 7 kDa, such as glucagon and insulin.</text>
</comment>
<dbReference type="GO" id="GO:0004222">
    <property type="term" value="F:metalloendopeptidase activity"/>
    <property type="evidence" value="ECO:0007669"/>
    <property type="project" value="UniProtKB-EC"/>
</dbReference>
<dbReference type="InterPro" id="IPR011249">
    <property type="entry name" value="Metalloenz_LuxS/M16"/>
</dbReference>
<evidence type="ECO:0000256" key="5">
    <source>
        <dbReference type="ARBA" id="ARBA00017565"/>
    </source>
</evidence>
<evidence type="ECO:0000256" key="13">
    <source>
        <dbReference type="ARBA" id="ARBA00033450"/>
    </source>
</evidence>
<keyword evidence="20" id="KW-1185">Reference proteome</keyword>
<evidence type="ECO:0000256" key="8">
    <source>
        <dbReference type="ARBA" id="ARBA00022801"/>
    </source>
</evidence>
<proteinExistence type="inferred from homology"/>
<evidence type="ECO:0000313" key="20">
    <source>
        <dbReference type="Proteomes" id="UP000640333"/>
    </source>
</evidence>
<keyword evidence="9" id="KW-0862">Zinc</keyword>
<evidence type="ECO:0000259" key="17">
    <source>
        <dbReference type="Pfam" id="PF16187"/>
    </source>
</evidence>
<comment type="caution">
    <text evidence="19">The sequence shown here is derived from an EMBL/GenBank/DDBJ whole genome shotgun (WGS) entry which is preliminary data.</text>
</comment>
<dbReference type="InterPro" id="IPR007863">
    <property type="entry name" value="Peptidase_M16_C"/>
</dbReference>
<evidence type="ECO:0000256" key="11">
    <source>
        <dbReference type="ARBA" id="ARBA00029597"/>
    </source>
</evidence>
<keyword evidence="6" id="KW-0645">Protease</keyword>
<dbReference type="EMBL" id="JADEYS010000018">
    <property type="protein sequence ID" value="MBE9398809.1"/>
    <property type="molecule type" value="Genomic_DNA"/>
</dbReference>
<dbReference type="EC" id="3.4.24.55" evidence="4"/>
<evidence type="ECO:0000256" key="9">
    <source>
        <dbReference type="ARBA" id="ARBA00022833"/>
    </source>
</evidence>
<keyword evidence="10" id="KW-0482">Metalloprotease</keyword>
<dbReference type="GO" id="GO:0046872">
    <property type="term" value="F:metal ion binding"/>
    <property type="evidence" value="ECO:0007669"/>
    <property type="project" value="UniProtKB-KW"/>
</dbReference>
<gene>
    <name evidence="19" type="ORF">IOQ59_16230</name>
</gene>
<protein>
    <recommendedName>
        <fullName evidence="5">Protease 3</fullName>
        <ecNumber evidence="4">3.4.24.55</ecNumber>
    </recommendedName>
    <alternativeName>
        <fullName evidence="13">Pitrilysin</fullName>
    </alternativeName>
    <alternativeName>
        <fullName evidence="12">Protease III</fullName>
    </alternativeName>
    <alternativeName>
        <fullName evidence="11">Protease pi</fullName>
    </alternativeName>
</protein>
<evidence type="ECO:0000256" key="2">
    <source>
        <dbReference type="ARBA" id="ARBA00002184"/>
    </source>
</evidence>
<evidence type="ECO:0000256" key="3">
    <source>
        <dbReference type="ARBA" id="ARBA00007261"/>
    </source>
</evidence>
<evidence type="ECO:0000256" key="7">
    <source>
        <dbReference type="ARBA" id="ARBA00022723"/>
    </source>
</evidence>
<feature type="domain" description="Peptidase M16 C-terminal" evidence="16">
    <location>
        <begin position="212"/>
        <end position="389"/>
    </location>
</feature>
<dbReference type="SUPFAM" id="SSF63411">
    <property type="entry name" value="LuxS/MPP-like metallohydrolase"/>
    <property type="match status" value="4"/>
</dbReference>
<dbReference type="AlphaFoldDB" id="A0A8J7FFW5"/>
<dbReference type="PROSITE" id="PS00143">
    <property type="entry name" value="INSULINASE"/>
    <property type="match status" value="1"/>
</dbReference>
<keyword evidence="8" id="KW-0378">Hydrolase</keyword>
<evidence type="ECO:0000259" key="15">
    <source>
        <dbReference type="Pfam" id="PF00675"/>
    </source>
</evidence>
<dbReference type="InterPro" id="IPR011765">
    <property type="entry name" value="Pept_M16_N"/>
</dbReference>
<dbReference type="Proteomes" id="UP000640333">
    <property type="component" value="Unassembled WGS sequence"/>
</dbReference>
<dbReference type="Gene3D" id="3.30.830.10">
    <property type="entry name" value="Metalloenzyme, LuxS/M16 peptidase-like"/>
    <property type="match status" value="4"/>
</dbReference>
<dbReference type="Pfam" id="PF16187">
    <property type="entry name" value="Peptidase_M16_M"/>
    <property type="match status" value="1"/>
</dbReference>
<organism evidence="19 20">
    <name type="scientific">Pontibacterium sinense</name>
    <dbReference type="NCBI Taxonomy" id="2781979"/>
    <lineage>
        <taxon>Bacteria</taxon>
        <taxon>Pseudomonadati</taxon>
        <taxon>Pseudomonadota</taxon>
        <taxon>Gammaproteobacteria</taxon>
        <taxon>Oceanospirillales</taxon>
        <taxon>Oceanospirillaceae</taxon>
        <taxon>Pontibacterium</taxon>
    </lineage>
</organism>
<evidence type="ECO:0000256" key="12">
    <source>
        <dbReference type="ARBA" id="ARBA00031184"/>
    </source>
</evidence>
<dbReference type="InterPro" id="IPR054734">
    <property type="entry name" value="PqqF-like_C_4"/>
</dbReference>
<comment type="cofactor">
    <cofactor evidence="1">
        <name>Zn(2+)</name>
        <dbReference type="ChEBI" id="CHEBI:29105"/>
    </cofactor>
</comment>
<evidence type="ECO:0000256" key="14">
    <source>
        <dbReference type="RuleBase" id="RU004447"/>
    </source>
</evidence>
<sequence length="954" mass="108156">MIKKGLTRKKLASSILHALGMTALVFMGKAAYAGIHKSPNDHRELQTFKLTNELSVLLISDPKTDKAAAAMNIAVGSNADPKTRPGLAHFLEHMLFLGTQKYPDAGAYKAYIQSHGGHMNAYTAHENTNYYFDIASDNLEPALDRFAQFFIAPLLDEKYVDRERHAVHSEYKSKIRDDRRRSYAVTKQVMNPSHSFSHFDVGTIKTLGGDVRTDLVEFYDQYYSSNLMTLVVEGKESIPELKQMVEKLFSAIPNKEAEPINVDAPLFETGTLPAHLSIKSLKDNNTLALTFPVESVRDSWQEKPLLYISDLVGYEGHGSLLAYLKDQGYANSLSSSTGIDLKDQAAFKVKIELTDAGLEQQQKVIEAFFSYMELIRRDGIQLALYQEQRRLKDAEFRFHQGTTPMKEVSHLAAMMQRFPVEHVFDAPYVMERFDAKQIKSYLDQISPNNMLVTTQSPDLKTDRIDPWYNTGYRVDTLNADQLKNWQKPAAIADLNVRSRNPFMADEMVVKANTDDAEVSRPEVVFERNGMRLWHLQDTEFNTPKADTYFSVATPNANSSVEHAIMTALYTQMVSDRLNESLYDAELAGLSTRIYSHMRGFSVRVSGYSDKQSVLLKTVTSSLKDTEFDPQRFTMLKDAYRDELLNTNKDRPFNQTMRELFRLLLPQWSAEEKVAALDSISLEDIENFVPNLFRESNIQMMTHGNLTTDDSIALARIVEDQFVPAQQATPEVESPVVRLSDGKPLVQTLDIRHNDSAISVYYQGEDTQIKTHAKFSLLSELVSSDFYTQLRTEKQLGYIVFGTPVMMVKTPGLALVVQSPVAEPQLLETHIKNFVSDLETTLKNLNPMQLDRLKQSVIAKVLKQDKNLTARSNRFWKDIDDQSLDFDSHEALANAVADLSIDDLIDCYEGLAARQLVVRSYGQKHKAENGNSAEIGKRCDTEIKQKKQRQEFFET</sequence>
<evidence type="ECO:0000313" key="19">
    <source>
        <dbReference type="EMBL" id="MBE9398809.1"/>
    </source>
</evidence>
<dbReference type="PANTHER" id="PTHR43690:SF18">
    <property type="entry name" value="INSULIN-DEGRADING ENZYME-RELATED"/>
    <property type="match status" value="1"/>
</dbReference>
<dbReference type="RefSeq" id="WP_193954504.1">
    <property type="nucleotide sequence ID" value="NZ_JADEYS010000018.1"/>
</dbReference>
<evidence type="ECO:0000259" key="18">
    <source>
        <dbReference type="Pfam" id="PF22456"/>
    </source>
</evidence>
<dbReference type="Pfam" id="PF05193">
    <property type="entry name" value="Peptidase_M16_C"/>
    <property type="match status" value="1"/>
</dbReference>
<dbReference type="InterPro" id="IPR032632">
    <property type="entry name" value="Peptidase_M16_M"/>
</dbReference>
<feature type="domain" description="Coenzyme PQQ synthesis protein F-like C-terminal lobe" evidence="18">
    <location>
        <begin position="776"/>
        <end position="875"/>
    </location>
</feature>
<comment type="similarity">
    <text evidence="3 14">Belongs to the peptidase M16 family.</text>
</comment>
<dbReference type="GO" id="GO:0006508">
    <property type="term" value="P:proteolysis"/>
    <property type="evidence" value="ECO:0007669"/>
    <property type="project" value="UniProtKB-KW"/>
</dbReference>
<evidence type="ECO:0000256" key="1">
    <source>
        <dbReference type="ARBA" id="ARBA00001947"/>
    </source>
</evidence>
<feature type="domain" description="Peptidase M16 N-terminal" evidence="15">
    <location>
        <begin position="56"/>
        <end position="173"/>
    </location>
</feature>
<dbReference type="Pfam" id="PF22456">
    <property type="entry name" value="PqqF-like_C_4"/>
    <property type="match status" value="1"/>
</dbReference>
<keyword evidence="7" id="KW-0479">Metal-binding</keyword>
<dbReference type="FunFam" id="3.30.830.10:FF:000012">
    <property type="entry name" value="Protease 3"/>
    <property type="match status" value="1"/>
</dbReference>
<accession>A0A8J7FFW5</accession>
<evidence type="ECO:0000256" key="10">
    <source>
        <dbReference type="ARBA" id="ARBA00023049"/>
    </source>
</evidence>
<feature type="domain" description="Peptidase M16 middle/third" evidence="17">
    <location>
        <begin position="396"/>
        <end position="675"/>
    </location>
</feature>
<dbReference type="PANTHER" id="PTHR43690">
    <property type="entry name" value="NARDILYSIN"/>
    <property type="match status" value="1"/>
</dbReference>